<dbReference type="RefSeq" id="WP_068493307.1">
    <property type="nucleotide sequence ID" value="NZ_LWQT01000063.1"/>
</dbReference>
<dbReference type="EMBL" id="LWQT01000063">
    <property type="protein sequence ID" value="OAN49451.1"/>
    <property type="molecule type" value="Genomic_DNA"/>
</dbReference>
<proteinExistence type="predicted"/>
<feature type="signal peptide" evidence="1">
    <location>
        <begin position="1"/>
        <end position="27"/>
    </location>
</feature>
<comment type="caution">
    <text evidence="2">The sequence shown here is derived from an EMBL/GenBank/DDBJ whole genome shotgun (WGS) entry which is preliminary data.</text>
</comment>
<keyword evidence="1" id="KW-0732">Signal</keyword>
<feature type="chain" id="PRO_5008092034" description="Peptidase C-terminal archaeal/bacterial domain-containing protein" evidence="1">
    <location>
        <begin position="28"/>
        <end position="241"/>
    </location>
</feature>
<sequence>MSKNVWLSSVAAACFAIAACAATPASAADSNADSASVAISPQTEAVAAAGMAHALAKYGEKTKDPVALLAAARILQAIGGVPLTTPVEREGLATSTPEKPAVAFDSAASAMKAARNLAKGQAPLLAMIDDTEKSGSRKAFNGSIDRHDIVFLVRSDTVRSNGTDVYNIPLIAREPWRVSLSGDGDETLLLLVYDENGHEICRDIDNKVFSASCSVTPKWAGIYKVKIQNTGPTPVRYVIHF</sequence>
<dbReference type="PROSITE" id="PS51257">
    <property type="entry name" value="PROKAR_LIPOPROTEIN"/>
    <property type="match status" value="1"/>
</dbReference>
<dbReference type="AlphaFoldDB" id="A0A178ML51"/>
<reference evidence="2 3" key="1">
    <citation type="submission" date="2016-04" db="EMBL/GenBank/DDBJ databases">
        <title>Draft genome sequence of freshwater magnetotactic bacteria Magnetospirillum marisnigri SP-1 and Magnetospirillum moscoviense BB-1.</title>
        <authorList>
            <person name="Koziaeva V."/>
            <person name="Dziuba M.V."/>
            <person name="Ivanov T.M."/>
            <person name="Kuznetsov B."/>
            <person name="Grouzdev D.S."/>
        </authorList>
    </citation>
    <scope>NUCLEOTIDE SEQUENCE [LARGE SCALE GENOMIC DNA]</scope>
    <source>
        <strain evidence="2 3">SP-1</strain>
    </source>
</reference>
<accession>A0A178ML51</accession>
<name>A0A178ML51_9PROT</name>
<dbReference type="OrthoDB" id="1092590at2"/>
<evidence type="ECO:0000256" key="1">
    <source>
        <dbReference type="SAM" id="SignalP"/>
    </source>
</evidence>
<evidence type="ECO:0000313" key="2">
    <source>
        <dbReference type="EMBL" id="OAN49451.1"/>
    </source>
</evidence>
<dbReference type="Proteomes" id="UP000078428">
    <property type="component" value="Unassembled WGS sequence"/>
</dbReference>
<gene>
    <name evidence="2" type="ORF">A6A04_19405</name>
</gene>
<evidence type="ECO:0008006" key="4">
    <source>
        <dbReference type="Google" id="ProtNLM"/>
    </source>
</evidence>
<keyword evidence="3" id="KW-1185">Reference proteome</keyword>
<organism evidence="2 3">
    <name type="scientific">Paramagnetospirillum marisnigri</name>
    <dbReference type="NCBI Taxonomy" id="1285242"/>
    <lineage>
        <taxon>Bacteria</taxon>
        <taxon>Pseudomonadati</taxon>
        <taxon>Pseudomonadota</taxon>
        <taxon>Alphaproteobacteria</taxon>
        <taxon>Rhodospirillales</taxon>
        <taxon>Magnetospirillaceae</taxon>
        <taxon>Paramagnetospirillum</taxon>
    </lineage>
</organism>
<evidence type="ECO:0000313" key="3">
    <source>
        <dbReference type="Proteomes" id="UP000078428"/>
    </source>
</evidence>
<protein>
    <recommendedName>
        <fullName evidence="4">Peptidase C-terminal archaeal/bacterial domain-containing protein</fullName>
    </recommendedName>
</protein>